<name>A0A6B2L2L1_9EUKA</name>
<dbReference type="InterPro" id="IPR020472">
    <property type="entry name" value="WD40_PAC1"/>
</dbReference>
<feature type="repeat" description="WD" evidence="14">
    <location>
        <begin position="370"/>
        <end position="411"/>
    </location>
</feature>
<dbReference type="InterPro" id="IPR013083">
    <property type="entry name" value="Znf_RING/FYVE/PHD"/>
</dbReference>
<keyword evidence="6 14" id="KW-0853">WD repeat</keyword>
<dbReference type="PROSITE" id="PS00678">
    <property type="entry name" value="WD_REPEATS_1"/>
    <property type="match status" value="1"/>
</dbReference>
<evidence type="ECO:0000256" key="2">
    <source>
        <dbReference type="ARBA" id="ARBA00004642"/>
    </source>
</evidence>
<dbReference type="EMBL" id="GIBP01002275">
    <property type="protein sequence ID" value="NDV31244.1"/>
    <property type="molecule type" value="Transcribed_RNA"/>
</dbReference>
<dbReference type="InterPro" id="IPR013915">
    <property type="entry name" value="Prp19_cc"/>
</dbReference>
<dbReference type="AlphaFoldDB" id="A0A6B2L2L1"/>
<evidence type="ECO:0000259" key="16">
    <source>
        <dbReference type="PROSITE" id="PS51698"/>
    </source>
</evidence>
<proteinExistence type="inferred from homology"/>
<keyword evidence="9" id="KW-0677">Repeat</keyword>
<protein>
    <recommendedName>
        <fullName evidence="5 15">Pre-mRNA-processing factor 19</fullName>
        <ecNumber evidence="4 15">2.3.2.27</ecNumber>
    </recommendedName>
</protein>
<dbReference type="GO" id="GO:0006281">
    <property type="term" value="P:DNA repair"/>
    <property type="evidence" value="ECO:0007669"/>
    <property type="project" value="UniProtKB-KW"/>
</dbReference>
<organism evidence="17">
    <name type="scientific">Arcella intermedia</name>
    <dbReference type="NCBI Taxonomy" id="1963864"/>
    <lineage>
        <taxon>Eukaryota</taxon>
        <taxon>Amoebozoa</taxon>
        <taxon>Tubulinea</taxon>
        <taxon>Elardia</taxon>
        <taxon>Arcellinida</taxon>
        <taxon>Sphaerothecina</taxon>
        <taxon>Arcellidae</taxon>
        <taxon>Arcella</taxon>
    </lineage>
</organism>
<feature type="repeat" description="WD" evidence="14">
    <location>
        <begin position="238"/>
        <end position="279"/>
    </location>
</feature>
<dbReference type="GO" id="GO:0071006">
    <property type="term" value="C:U2-type catalytic step 1 spliceosome"/>
    <property type="evidence" value="ECO:0007669"/>
    <property type="project" value="TreeGrafter"/>
</dbReference>
<keyword evidence="8 15" id="KW-0747">Spliceosome</keyword>
<evidence type="ECO:0000256" key="7">
    <source>
        <dbReference type="ARBA" id="ARBA00022664"/>
    </source>
</evidence>
<dbReference type="InterPro" id="IPR036322">
    <property type="entry name" value="WD40_repeat_dom_sf"/>
</dbReference>
<keyword evidence="10 15" id="KW-0227">DNA damage</keyword>
<dbReference type="FunFam" id="3.30.40.10:FF:000027">
    <property type="entry name" value="Pre-mRNA-processing factor 19, putative"/>
    <property type="match status" value="1"/>
</dbReference>
<accession>A0A6B2L2L1</accession>
<evidence type="ECO:0000256" key="13">
    <source>
        <dbReference type="ARBA" id="ARBA00023242"/>
    </source>
</evidence>
<evidence type="ECO:0000256" key="1">
    <source>
        <dbReference type="ARBA" id="ARBA00000900"/>
    </source>
</evidence>
<dbReference type="SUPFAM" id="SSF57850">
    <property type="entry name" value="RING/U-box"/>
    <property type="match status" value="1"/>
</dbReference>
<evidence type="ECO:0000256" key="10">
    <source>
        <dbReference type="ARBA" id="ARBA00022763"/>
    </source>
</evidence>
<evidence type="ECO:0000256" key="3">
    <source>
        <dbReference type="ARBA" id="ARBA00006388"/>
    </source>
</evidence>
<dbReference type="PROSITE" id="PS50294">
    <property type="entry name" value="WD_REPEATS_REGION"/>
    <property type="match status" value="3"/>
</dbReference>
<comment type="function">
    <text evidence="15">Ubiquitin-protein ligase which is mainly involved pre-mRNA splicing and DNA repair. Required for pre-mRNA splicing as component of the spliceosome.</text>
</comment>
<comment type="subunit">
    <text evidence="15">Homotetramer.</text>
</comment>
<evidence type="ECO:0000313" key="17">
    <source>
        <dbReference type="EMBL" id="NDV31244.1"/>
    </source>
</evidence>
<dbReference type="SMART" id="SM00504">
    <property type="entry name" value="Ubox"/>
    <property type="match status" value="1"/>
</dbReference>
<comment type="subcellular location">
    <subcellularLocation>
        <location evidence="2">Nucleus</location>
        <location evidence="2">Nucleoplasm</location>
    </subcellularLocation>
</comment>
<dbReference type="EC" id="2.3.2.27" evidence="4 15"/>
<dbReference type="Gene3D" id="3.30.40.10">
    <property type="entry name" value="Zinc/RING finger domain, C3HC4 (zinc finger)"/>
    <property type="match status" value="1"/>
</dbReference>
<evidence type="ECO:0000256" key="12">
    <source>
        <dbReference type="ARBA" id="ARBA00023204"/>
    </source>
</evidence>
<dbReference type="InterPro" id="IPR019775">
    <property type="entry name" value="WD40_repeat_CS"/>
</dbReference>
<keyword evidence="7 15" id="KW-0507">mRNA processing</keyword>
<dbReference type="InterPro" id="IPR003613">
    <property type="entry name" value="Ubox_domain"/>
</dbReference>
<dbReference type="UniPathway" id="UPA00143"/>
<comment type="pathway">
    <text evidence="15">Protein modification; protein ubiquitination.</text>
</comment>
<evidence type="ECO:0000256" key="14">
    <source>
        <dbReference type="PROSITE-ProRule" id="PRU00221"/>
    </source>
</evidence>
<dbReference type="InterPro" id="IPR015943">
    <property type="entry name" value="WD40/YVTN_repeat-like_dom_sf"/>
</dbReference>
<dbReference type="GO" id="GO:0061630">
    <property type="term" value="F:ubiquitin protein ligase activity"/>
    <property type="evidence" value="ECO:0007669"/>
    <property type="project" value="UniProtKB-UniRule"/>
</dbReference>
<evidence type="ECO:0000256" key="5">
    <source>
        <dbReference type="ARBA" id="ARBA00015618"/>
    </source>
</evidence>
<evidence type="ECO:0000256" key="6">
    <source>
        <dbReference type="ARBA" id="ARBA00022574"/>
    </source>
</evidence>
<keyword evidence="12 15" id="KW-0234">DNA repair</keyword>
<evidence type="ECO:0000256" key="4">
    <source>
        <dbReference type="ARBA" id="ARBA00012483"/>
    </source>
</evidence>
<evidence type="ECO:0000256" key="15">
    <source>
        <dbReference type="RuleBase" id="RU367101"/>
    </source>
</evidence>
<dbReference type="GO" id="GO:0005737">
    <property type="term" value="C:cytoplasm"/>
    <property type="evidence" value="ECO:0007669"/>
    <property type="project" value="TreeGrafter"/>
</dbReference>
<dbReference type="InterPro" id="IPR038959">
    <property type="entry name" value="Prp19"/>
</dbReference>
<dbReference type="GO" id="GO:0070534">
    <property type="term" value="P:protein K63-linked ubiquitination"/>
    <property type="evidence" value="ECO:0007669"/>
    <property type="project" value="UniProtKB-UniRule"/>
</dbReference>
<dbReference type="Pfam" id="PF08606">
    <property type="entry name" value="Prp19"/>
    <property type="match status" value="1"/>
</dbReference>
<dbReference type="SMART" id="SM00320">
    <property type="entry name" value="WD40"/>
    <property type="match status" value="7"/>
</dbReference>
<feature type="repeat" description="WD" evidence="14">
    <location>
        <begin position="328"/>
        <end position="369"/>
    </location>
</feature>
<keyword evidence="11 15" id="KW-0508">mRNA splicing</keyword>
<dbReference type="CDD" id="cd00200">
    <property type="entry name" value="WD40"/>
    <property type="match status" value="1"/>
</dbReference>
<dbReference type="SUPFAM" id="SSF50978">
    <property type="entry name" value="WD40 repeat-like"/>
    <property type="match status" value="1"/>
</dbReference>
<dbReference type="Gene3D" id="2.130.10.10">
    <property type="entry name" value="YVTN repeat-like/Quinoprotein amine dehydrogenase"/>
    <property type="match status" value="1"/>
</dbReference>
<dbReference type="PRINTS" id="PR00320">
    <property type="entry name" value="GPROTEINBRPT"/>
</dbReference>
<dbReference type="Pfam" id="PF00400">
    <property type="entry name" value="WD40"/>
    <property type="match status" value="5"/>
</dbReference>
<feature type="domain" description="U-box" evidence="16">
    <location>
        <begin position="1"/>
        <end position="70"/>
    </location>
</feature>
<comment type="similarity">
    <text evidence="3 15">Belongs to the WD repeat PRP19 family.</text>
</comment>
<dbReference type="GO" id="GO:0005654">
    <property type="term" value="C:nucleoplasm"/>
    <property type="evidence" value="ECO:0007669"/>
    <property type="project" value="UniProtKB-SubCell"/>
</dbReference>
<sequence length="485" mass="53861">MYCSLSGNVATVPVVTPEGHLFDREHIVKHIRKYKNCPITDSPLSESDLIPLNFSDPKAVPPRQLSGESVPGLIRQFRGEYEATMFERVTLLKQIEEIRTELNGALYQNDAACRVVARLLKERDAIRQEIEQLKKESGIAGPTREDKLPGLDNETKAKITQKHQELSTLRKQKVPPPTLAAETIKGYKEKFSMPPHQAGRGVLTLDIHPSYQELIVTGGADKCVVLIDYVYGKKLATLTGHKKQVNSVLFHPVEDVIITGASDSLVLVWKANAPQKSSYAIQHEFSEHSGEVVQCSLHCTQEYVVSASRDSSWAFHSLVSGKTLLKVPEPEKSPLTCAMLHPDGGILATGTDSHQIRIWDIRSQKNVANFPGHTDAITDLCFSENGFSLASSGKDNILKLWDLRGPKNTDSLRMDAAVRKLRYDDSGKYLGVATGTEIRIFTGKRLEHIHTFDGHSAVVTDIKFGKDASFIASTSMDRYLKLWGH</sequence>
<reference evidence="17" key="1">
    <citation type="journal article" date="2020" name="J. Eukaryot. Microbiol.">
        <title>De novo Sequencing, Assembly and Annotation of the Transcriptome for the Free-Living Testate Amoeba Arcella intermedia.</title>
        <authorList>
            <person name="Ribeiro G.M."/>
            <person name="Porfirio-Sousa A.L."/>
            <person name="Maurer-Alcala X.X."/>
            <person name="Katz L.A."/>
            <person name="Lahr D.J.G."/>
        </authorList>
    </citation>
    <scope>NUCLEOTIDE SEQUENCE</scope>
</reference>
<feature type="repeat" description="WD" evidence="14">
    <location>
        <begin position="452"/>
        <end position="485"/>
    </location>
</feature>
<dbReference type="PROSITE" id="PS51698">
    <property type="entry name" value="U_BOX"/>
    <property type="match status" value="1"/>
</dbReference>
<dbReference type="PANTHER" id="PTHR43995">
    <property type="entry name" value="PRE-MRNA-PROCESSING FACTOR 19"/>
    <property type="match status" value="1"/>
</dbReference>
<keyword evidence="13 15" id="KW-0539">Nucleus</keyword>
<evidence type="ECO:0000256" key="9">
    <source>
        <dbReference type="ARBA" id="ARBA00022737"/>
    </source>
</evidence>
<dbReference type="InterPro" id="IPR001680">
    <property type="entry name" value="WD40_rpt"/>
</dbReference>
<dbReference type="Pfam" id="PF04564">
    <property type="entry name" value="U-box"/>
    <property type="match status" value="1"/>
</dbReference>
<comment type="catalytic activity">
    <reaction evidence="1 15">
        <text>S-ubiquitinyl-[E2 ubiquitin-conjugating enzyme]-L-cysteine + [acceptor protein]-L-lysine = [E2 ubiquitin-conjugating enzyme]-L-cysteine + N(6)-ubiquitinyl-[acceptor protein]-L-lysine.</text>
        <dbReference type="EC" id="2.3.2.27"/>
    </reaction>
</comment>
<dbReference type="PROSITE" id="PS50082">
    <property type="entry name" value="WD_REPEATS_2"/>
    <property type="match status" value="4"/>
</dbReference>
<evidence type="ECO:0000256" key="11">
    <source>
        <dbReference type="ARBA" id="ARBA00023187"/>
    </source>
</evidence>
<dbReference type="PANTHER" id="PTHR43995:SF1">
    <property type="entry name" value="PRE-MRNA-PROCESSING FACTOR 19"/>
    <property type="match status" value="1"/>
</dbReference>
<evidence type="ECO:0000256" key="8">
    <source>
        <dbReference type="ARBA" id="ARBA00022728"/>
    </source>
</evidence>
<dbReference type="GO" id="GO:0000974">
    <property type="term" value="C:Prp19 complex"/>
    <property type="evidence" value="ECO:0007669"/>
    <property type="project" value="UniProtKB-UniRule"/>
</dbReference>
<keyword evidence="15" id="KW-0833">Ubl conjugation pathway</keyword>
<keyword evidence="15" id="KW-0808">Transferase</keyword>
<dbReference type="GO" id="GO:0000398">
    <property type="term" value="P:mRNA splicing, via spliceosome"/>
    <property type="evidence" value="ECO:0007669"/>
    <property type="project" value="InterPro"/>
</dbReference>